<sequence>MSIARSVCLTLSALAFCASLAAPAAANDDRVYFSFGSDKRLPDCTAASVQSAVAGTVARARKDYYGGRTILSIDGISEVNNSGNDVSPIERRYCKGTASLSDGTIQSVHYMVEEHAGFVGLSWNVEACLAPLDKWRVYGDHCSTARPH</sequence>
<keyword evidence="3" id="KW-1185">Reference proteome</keyword>
<name>A0A0M6Y2N6_9HYPH</name>
<protein>
    <recommendedName>
        <fullName evidence="4">Cytoplasmic protein</fullName>
    </recommendedName>
</protein>
<evidence type="ECO:0000313" key="3">
    <source>
        <dbReference type="Proteomes" id="UP000048926"/>
    </source>
</evidence>
<proteinExistence type="predicted"/>
<dbReference type="EMBL" id="CXST01000001">
    <property type="protein sequence ID" value="CTQ43599.1"/>
    <property type="molecule type" value="Genomic_DNA"/>
</dbReference>
<organism evidence="2 3">
    <name type="scientific">Roseibium aggregatum</name>
    <dbReference type="NCBI Taxonomy" id="187304"/>
    <lineage>
        <taxon>Bacteria</taxon>
        <taxon>Pseudomonadati</taxon>
        <taxon>Pseudomonadota</taxon>
        <taxon>Alphaproteobacteria</taxon>
        <taxon>Hyphomicrobiales</taxon>
        <taxon>Stappiaceae</taxon>
        <taxon>Roseibium</taxon>
    </lineage>
</organism>
<reference evidence="3" key="1">
    <citation type="submission" date="2015-07" db="EMBL/GenBank/DDBJ databases">
        <authorList>
            <person name="Rodrigo-Torres Lidia"/>
            <person name="Arahal R.David."/>
        </authorList>
    </citation>
    <scope>NUCLEOTIDE SEQUENCE [LARGE SCALE GENOMIC DNA]</scope>
    <source>
        <strain evidence="3">CECT 4801</strain>
    </source>
</reference>
<feature type="signal peptide" evidence="1">
    <location>
        <begin position="1"/>
        <end position="24"/>
    </location>
</feature>
<evidence type="ECO:0000313" key="2">
    <source>
        <dbReference type="EMBL" id="CTQ43599.1"/>
    </source>
</evidence>
<keyword evidence="1" id="KW-0732">Signal</keyword>
<gene>
    <name evidence="2" type="ORF">LAL4801_02039</name>
</gene>
<evidence type="ECO:0008006" key="4">
    <source>
        <dbReference type="Google" id="ProtNLM"/>
    </source>
</evidence>
<dbReference type="Proteomes" id="UP000048926">
    <property type="component" value="Unassembled WGS sequence"/>
</dbReference>
<dbReference type="STRING" id="187304.B0E33_19785"/>
<dbReference type="RefSeq" id="WP_208984223.1">
    <property type="nucleotide sequence ID" value="NZ_CP045617.1"/>
</dbReference>
<dbReference type="AlphaFoldDB" id="A0A0M6Y2N6"/>
<accession>A0A0M6Y2N6</accession>
<evidence type="ECO:0000256" key="1">
    <source>
        <dbReference type="SAM" id="SignalP"/>
    </source>
</evidence>
<feature type="chain" id="PRO_5005807385" description="Cytoplasmic protein" evidence="1">
    <location>
        <begin position="25"/>
        <end position="148"/>
    </location>
</feature>